<organism evidence="2 3">
    <name type="scientific">Tricholomella constricta</name>
    <dbReference type="NCBI Taxonomy" id="117010"/>
    <lineage>
        <taxon>Eukaryota</taxon>
        <taxon>Fungi</taxon>
        <taxon>Dikarya</taxon>
        <taxon>Basidiomycota</taxon>
        <taxon>Agaricomycotina</taxon>
        <taxon>Agaricomycetes</taxon>
        <taxon>Agaricomycetidae</taxon>
        <taxon>Agaricales</taxon>
        <taxon>Tricholomatineae</taxon>
        <taxon>Lyophyllaceae</taxon>
        <taxon>Tricholomella</taxon>
    </lineage>
</organism>
<dbReference type="Proteomes" id="UP000565441">
    <property type="component" value="Unassembled WGS sequence"/>
</dbReference>
<feature type="compositionally biased region" description="Polar residues" evidence="1">
    <location>
        <begin position="1"/>
        <end position="13"/>
    </location>
</feature>
<keyword evidence="3" id="KW-1185">Reference proteome</keyword>
<dbReference type="EMBL" id="JAACJP010000021">
    <property type="protein sequence ID" value="KAF5378070.1"/>
    <property type="molecule type" value="Genomic_DNA"/>
</dbReference>
<protein>
    <recommendedName>
        <fullName evidence="4">HNH nuclease domain-containing protein</fullName>
    </recommendedName>
</protein>
<name>A0A8H5H7J5_9AGAR</name>
<evidence type="ECO:0000313" key="2">
    <source>
        <dbReference type="EMBL" id="KAF5378070.1"/>
    </source>
</evidence>
<feature type="compositionally biased region" description="Low complexity" evidence="1">
    <location>
        <begin position="14"/>
        <end position="26"/>
    </location>
</feature>
<gene>
    <name evidence="2" type="ORF">D9615_007499</name>
</gene>
<evidence type="ECO:0008006" key="4">
    <source>
        <dbReference type="Google" id="ProtNLM"/>
    </source>
</evidence>
<proteinExistence type="predicted"/>
<feature type="region of interest" description="Disordered" evidence="1">
    <location>
        <begin position="1"/>
        <end position="26"/>
    </location>
</feature>
<accession>A0A8H5H7J5</accession>
<evidence type="ECO:0000313" key="3">
    <source>
        <dbReference type="Proteomes" id="UP000565441"/>
    </source>
</evidence>
<reference evidence="2 3" key="1">
    <citation type="journal article" date="2020" name="ISME J.">
        <title>Uncovering the hidden diversity of litter-decomposition mechanisms in mushroom-forming fungi.</title>
        <authorList>
            <person name="Floudas D."/>
            <person name="Bentzer J."/>
            <person name="Ahren D."/>
            <person name="Johansson T."/>
            <person name="Persson P."/>
            <person name="Tunlid A."/>
        </authorList>
    </citation>
    <scope>NUCLEOTIDE SEQUENCE [LARGE SCALE GENOMIC DNA]</scope>
    <source>
        <strain evidence="2 3">CBS 661.87</strain>
    </source>
</reference>
<evidence type="ECO:0000256" key="1">
    <source>
        <dbReference type="SAM" id="MobiDB-lite"/>
    </source>
</evidence>
<dbReference type="AlphaFoldDB" id="A0A8H5H7J5"/>
<dbReference type="OrthoDB" id="3163863at2759"/>
<sequence length="404" mass="45611">MTHTQTSSIDSMCSSLSFPSSSSSPLSSVISVRDEAFKAAVDDLKTGPRSLQSLVETATALIDTFAANEQENTFDYNGSKLQLHDVLRAMLYHAEGCGGQGGNRYTASAICLCAVHDDPDNEKTLQMLRDLAKTWVSHLLFIFHITAFHATEWNLGARTKYSLNSREREFRKQLLQRDGYRCIVTDSVDEAHPNHQGPYDVVYELKGCHIIQQAIAIHNSEGDQDVSNSAVTTFDILRNYASLSPEAIQELEDNIEDPYNGILLAVDPRYGFERFQWCLQETETRDRYKVKIYGRVYGIHGMAWTDSKFVEFKDHSEEFRADKGESLRKRGREIPLPNPCYLRIHAAVAGILNMSGAGKFFDELLKKFGRQKGCSAVRSWEGFDRVIETANLRKELSILMCPEL</sequence>
<comment type="caution">
    <text evidence="2">The sequence shown here is derived from an EMBL/GenBank/DDBJ whole genome shotgun (WGS) entry which is preliminary data.</text>
</comment>